<protein>
    <submittedName>
        <fullName evidence="1">Uncharacterized protein</fullName>
    </submittedName>
</protein>
<dbReference type="EMBL" id="VUYU01000013">
    <property type="protein sequence ID" value="NHZ35708.1"/>
    <property type="molecule type" value="Genomic_DNA"/>
</dbReference>
<accession>A0ABX0LM73</accession>
<dbReference type="RefSeq" id="WP_167227173.1">
    <property type="nucleotide sequence ID" value="NZ_VUYU01000013.1"/>
</dbReference>
<keyword evidence="2" id="KW-1185">Reference proteome</keyword>
<evidence type="ECO:0000313" key="2">
    <source>
        <dbReference type="Proteomes" id="UP000785613"/>
    </source>
</evidence>
<comment type="caution">
    <text evidence="1">The sequence shown here is derived from an EMBL/GenBank/DDBJ whole genome shotgun (WGS) entry which is preliminary data.</text>
</comment>
<dbReference type="Proteomes" id="UP000785613">
    <property type="component" value="Unassembled WGS sequence"/>
</dbReference>
<gene>
    <name evidence="1" type="ORF">F0185_19270</name>
</gene>
<organism evidence="1 2">
    <name type="scientific">Massilia rubra</name>
    <dbReference type="NCBI Taxonomy" id="2607910"/>
    <lineage>
        <taxon>Bacteria</taxon>
        <taxon>Pseudomonadati</taxon>
        <taxon>Pseudomonadota</taxon>
        <taxon>Betaproteobacteria</taxon>
        <taxon>Burkholderiales</taxon>
        <taxon>Oxalobacteraceae</taxon>
        <taxon>Telluria group</taxon>
        <taxon>Massilia</taxon>
    </lineage>
</organism>
<proteinExistence type="predicted"/>
<evidence type="ECO:0000313" key="1">
    <source>
        <dbReference type="EMBL" id="NHZ35708.1"/>
    </source>
</evidence>
<name>A0ABX0LM73_9BURK</name>
<sequence>MTSNDMPREFLEDVVADPTTQPALAERIRTALAQDSFNRAFAIVVLARQLAHQLGYGPLRASAIPAARI</sequence>
<reference evidence="1 2" key="1">
    <citation type="submission" date="2019-09" db="EMBL/GenBank/DDBJ databases">
        <title>Taxonomy of Antarctic Massilia spp.: description of Massilia rubra sp. nov., Massilia aquatica sp. nov., Massilia mucilaginosa sp. nov., Massilia frigida sp. nov. isolated from streams, lakes and regoliths.</title>
        <authorList>
            <person name="Holochova P."/>
            <person name="Sedlacek I."/>
            <person name="Kralova S."/>
            <person name="Maslanova I."/>
            <person name="Busse H.-J."/>
            <person name="Stankova E."/>
            <person name="Vrbovska V."/>
            <person name="Kovarovic V."/>
            <person name="Bartak M."/>
            <person name="Svec P."/>
            <person name="Pantucek R."/>
        </authorList>
    </citation>
    <scope>NUCLEOTIDE SEQUENCE [LARGE SCALE GENOMIC DNA]</scope>
    <source>
        <strain evidence="1 2">CCM 8692</strain>
    </source>
</reference>